<evidence type="ECO:0000313" key="4">
    <source>
        <dbReference type="EMBL" id="MFD1933409.1"/>
    </source>
</evidence>
<dbReference type="Gene3D" id="1.10.357.10">
    <property type="entry name" value="Tetracycline Repressor, domain 2"/>
    <property type="match status" value="1"/>
</dbReference>
<keyword evidence="5" id="KW-1185">Reference proteome</keyword>
<dbReference type="PRINTS" id="PR00455">
    <property type="entry name" value="HTHTETR"/>
</dbReference>
<keyword evidence="1 2" id="KW-0238">DNA-binding</keyword>
<name>A0ABW4SWU2_9ACTN</name>
<dbReference type="Pfam" id="PF00440">
    <property type="entry name" value="TetR_N"/>
    <property type="match status" value="1"/>
</dbReference>
<dbReference type="InterPro" id="IPR036271">
    <property type="entry name" value="Tet_transcr_reg_TetR-rel_C_sf"/>
</dbReference>
<dbReference type="PROSITE" id="PS50977">
    <property type="entry name" value="HTH_TETR_2"/>
    <property type="match status" value="1"/>
</dbReference>
<organism evidence="4 5">
    <name type="scientific">Nonomuraea mangrovi</name>
    <dbReference type="NCBI Taxonomy" id="2316207"/>
    <lineage>
        <taxon>Bacteria</taxon>
        <taxon>Bacillati</taxon>
        <taxon>Actinomycetota</taxon>
        <taxon>Actinomycetes</taxon>
        <taxon>Streptosporangiales</taxon>
        <taxon>Streptosporangiaceae</taxon>
        <taxon>Nonomuraea</taxon>
    </lineage>
</organism>
<dbReference type="PANTHER" id="PTHR30055">
    <property type="entry name" value="HTH-TYPE TRANSCRIPTIONAL REGULATOR RUTR"/>
    <property type="match status" value="1"/>
</dbReference>
<evidence type="ECO:0000259" key="3">
    <source>
        <dbReference type="PROSITE" id="PS50977"/>
    </source>
</evidence>
<evidence type="ECO:0000256" key="2">
    <source>
        <dbReference type="PROSITE-ProRule" id="PRU00335"/>
    </source>
</evidence>
<protein>
    <submittedName>
        <fullName evidence="4">TetR/AcrR family transcriptional regulator</fullName>
    </submittedName>
</protein>
<dbReference type="PANTHER" id="PTHR30055:SF200">
    <property type="entry name" value="HTH-TYPE TRANSCRIPTIONAL REPRESSOR BDCR"/>
    <property type="match status" value="1"/>
</dbReference>
<dbReference type="InterPro" id="IPR009057">
    <property type="entry name" value="Homeodomain-like_sf"/>
</dbReference>
<feature type="DNA-binding region" description="H-T-H motif" evidence="2">
    <location>
        <begin position="36"/>
        <end position="55"/>
    </location>
</feature>
<comment type="caution">
    <text evidence="4">The sequence shown here is derived from an EMBL/GenBank/DDBJ whole genome shotgun (WGS) entry which is preliminary data.</text>
</comment>
<dbReference type="RefSeq" id="WP_379573453.1">
    <property type="nucleotide sequence ID" value="NZ_JBHUFV010000029.1"/>
</dbReference>
<dbReference type="EMBL" id="JBHUFV010000029">
    <property type="protein sequence ID" value="MFD1933409.1"/>
    <property type="molecule type" value="Genomic_DNA"/>
</dbReference>
<dbReference type="InterPro" id="IPR001647">
    <property type="entry name" value="HTH_TetR"/>
</dbReference>
<feature type="domain" description="HTH tetR-type" evidence="3">
    <location>
        <begin position="13"/>
        <end position="73"/>
    </location>
</feature>
<proteinExistence type="predicted"/>
<reference evidence="5" key="1">
    <citation type="journal article" date="2019" name="Int. J. Syst. Evol. Microbiol.">
        <title>The Global Catalogue of Microorganisms (GCM) 10K type strain sequencing project: providing services to taxonomists for standard genome sequencing and annotation.</title>
        <authorList>
            <consortium name="The Broad Institute Genomics Platform"/>
            <consortium name="The Broad Institute Genome Sequencing Center for Infectious Disease"/>
            <person name="Wu L."/>
            <person name="Ma J."/>
        </authorList>
    </citation>
    <scope>NUCLEOTIDE SEQUENCE [LARGE SCALE GENOMIC DNA]</scope>
    <source>
        <strain evidence="5">ICMP 6774ER</strain>
    </source>
</reference>
<dbReference type="Proteomes" id="UP001597368">
    <property type="component" value="Unassembled WGS sequence"/>
</dbReference>
<dbReference type="SUPFAM" id="SSF48498">
    <property type="entry name" value="Tetracyclin repressor-like, C-terminal domain"/>
    <property type="match status" value="1"/>
</dbReference>
<sequence length="203" mass="21892">MLAKPSAPQERSATARARLLAAADELFYAEGIHAVGIDRVIQHAGVAKATLYNTFGSKEELVRAYLRARHAATREHMSRELERRYRTPRERLTGVFEVQGLSFTAQGFRGSAFVTAGANTPPGGAVEEVSSDYRAWLHSLFHDLAEQAGANDPKGLARQLVLLYDGAGISAWLDHDPSAEAIARTGAQALVDIAIPEPIAVSS</sequence>
<gene>
    <name evidence="4" type="ORF">ACFSKW_18260</name>
</gene>
<dbReference type="InterPro" id="IPR050109">
    <property type="entry name" value="HTH-type_TetR-like_transc_reg"/>
</dbReference>
<dbReference type="SUPFAM" id="SSF46689">
    <property type="entry name" value="Homeodomain-like"/>
    <property type="match status" value="1"/>
</dbReference>
<accession>A0ABW4SWU2</accession>
<evidence type="ECO:0000313" key="5">
    <source>
        <dbReference type="Proteomes" id="UP001597368"/>
    </source>
</evidence>
<evidence type="ECO:0000256" key="1">
    <source>
        <dbReference type="ARBA" id="ARBA00023125"/>
    </source>
</evidence>